<dbReference type="AlphaFoldDB" id="A0A397I4T4"/>
<evidence type="ECO:0000313" key="5">
    <source>
        <dbReference type="Proteomes" id="UP000266861"/>
    </source>
</evidence>
<reference evidence="4 5" key="1">
    <citation type="submission" date="2018-08" db="EMBL/GenBank/DDBJ databases">
        <title>Genome and evolution of the arbuscular mycorrhizal fungus Diversispora epigaea (formerly Glomus versiforme) and its bacterial endosymbionts.</title>
        <authorList>
            <person name="Sun X."/>
            <person name="Fei Z."/>
            <person name="Harrison M."/>
        </authorList>
    </citation>
    <scope>NUCLEOTIDE SEQUENCE [LARGE SCALE GENOMIC DNA]</scope>
    <source>
        <strain evidence="4 5">IT104</strain>
    </source>
</reference>
<feature type="compositionally biased region" description="Low complexity" evidence="1">
    <location>
        <begin position="61"/>
        <end position="82"/>
    </location>
</feature>
<keyword evidence="5" id="KW-1185">Reference proteome</keyword>
<dbReference type="SUPFAM" id="SSF46689">
    <property type="entry name" value="Homeodomain-like"/>
    <property type="match status" value="1"/>
</dbReference>
<accession>A0A397I4T4</accession>
<dbReference type="Pfam" id="PF00249">
    <property type="entry name" value="Myb_DNA-binding"/>
    <property type="match status" value="1"/>
</dbReference>
<comment type="caution">
    <text evidence="4">The sequence shown here is derived from an EMBL/GenBank/DDBJ whole genome shotgun (WGS) entry which is preliminary data.</text>
</comment>
<dbReference type="Gene3D" id="1.10.10.60">
    <property type="entry name" value="Homeodomain-like"/>
    <property type="match status" value="1"/>
</dbReference>
<dbReference type="InterPro" id="IPR009057">
    <property type="entry name" value="Homeodomain-like_sf"/>
</dbReference>
<evidence type="ECO:0000259" key="2">
    <source>
        <dbReference type="PROSITE" id="PS50090"/>
    </source>
</evidence>
<evidence type="ECO:0000259" key="3">
    <source>
        <dbReference type="PROSITE" id="PS51294"/>
    </source>
</evidence>
<dbReference type="SMART" id="SM00717">
    <property type="entry name" value="SANT"/>
    <property type="match status" value="1"/>
</dbReference>
<dbReference type="PROSITE" id="PS51294">
    <property type="entry name" value="HTH_MYB"/>
    <property type="match status" value="1"/>
</dbReference>
<evidence type="ECO:0000313" key="4">
    <source>
        <dbReference type="EMBL" id="RHZ69967.1"/>
    </source>
</evidence>
<dbReference type="InterPro" id="IPR017930">
    <property type="entry name" value="Myb_dom"/>
</dbReference>
<feature type="domain" description="Myb-like" evidence="2">
    <location>
        <begin position="76"/>
        <end position="126"/>
    </location>
</feature>
<dbReference type="EMBL" id="PQFF01000253">
    <property type="protein sequence ID" value="RHZ69967.1"/>
    <property type="molecule type" value="Genomic_DNA"/>
</dbReference>
<dbReference type="PROSITE" id="PS50090">
    <property type="entry name" value="MYB_LIKE"/>
    <property type="match status" value="1"/>
</dbReference>
<name>A0A397I4T4_9GLOM</name>
<feature type="region of interest" description="Disordered" evidence="1">
    <location>
        <begin position="58"/>
        <end position="83"/>
    </location>
</feature>
<protein>
    <submittedName>
        <fullName evidence="4">Uncharacterized protein</fullName>
    </submittedName>
</protein>
<feature type="domain" description="HTH myb-type" evidence="3">
    <location>
        <begin position="83"/>
        <end position="130"/>
    </location>
</feature>
<dbReference type="InterPro" id="IPR001005">
    <property type="entry name" value="SANT/Myb"/>
</dbReference>
<dbReference type="CDD" id="cd00167">
    <property type="entry name" value="SANT"/>
    <property type="match status" value="1"/>
</dbReference>
<evidence type="ECO:0000256" key="1">
    <source>
        <dbReference type="SAM" id="MobiDB-lite"/>
    </source>
</evidence>
<sequence length="137" mass="16305">MSNNIIKFEEKIVEDNKELIYIKNGDEDEVMILSTPPPQTNNESFKRIHRRHNESFKRIRNTQNNNSNNNKTTANHNATTNNRWSNEDDHKLLNIIQSHIRWSEVAREFGGIRNANSCKRRWRNYTSSILRRDALRN</sequence>
<gene>
    <name evidence="4" type="ORF">Glove_276g94</name>
</gene>
<proteinExistence type="predicted"/>
<organism evidence="4 5">
    <name type="scientific">Diversispora epigaea</name>
    <dbReference type="NCBI Taxonomy" id="1348612"/>
    <lineage>
        <taxon>Eukaryota</taxon>
        <taxon>Fungi</taxon>
        <taxon>Fungi incertae sedis</taxon>
        <taxon>Mucoromycota</taxon>
        <taxon>Glomeromycotina</taxon>
        <taxon>Glomeromycetes</taxon>
        <taxon>Diversisporales</taxon>
        <taxon>Diversisporaceae</taxon>
        <taxon>Diversispora</taxon>
    </lineage>
</organism>
<dbReference type="Proteomes" id="UP000266861">
    <property type="component" value="Unassembled WGS sequence"/>
</dbReference>